<organism evidence="2 3">
    <name type="scientific">Zwartia hollandica</name>
    <dbReference type="NCBI Taxonomy" id="324606"/>
    <lineage>
        <taxon>Bacteria</taxon>
        <taxon>Pseudomonadati</taxon>
        <taxon>Pseudomonadota</taxon>
        <taxon>Betaproteobacteria</taxon>
        <taxon>Burkholderiales</taxon>
        <taxon>Alcaligenaceae</taxon>
        <taxon>Zwartia</taxon>
    </lineage>
</organism>
<dbReference type="InterPro" id="IPR016772">
    <property type="entry name" value="UCP020408"/>
</dbReference>
<comment type="caution">
    <text evidence="2">The sequence shown here is derived from an EMBL/GenBank/DDBJ whole genome shotgun (WGS) entry which is preliminary data.</text>
</comment>
<name>A0A953T3F7_9BURK</name>
<dbReference type="Proteomes" id="UP000739565">
    <property type="component" value="Unassembled WGS sequence"/>
</dbReference>
<protein>
    <submittedName>
        <fullName evidence="2">DUF2325 domain-containing protein</fullName>
    </submittedName>
</protein>
<evidence type="ECO:0000313" key="3">
    <source>
        <dbReference type="Proteomes" id="UP000739565"/>
    </source>
</evidence>
<gene>
    <name evidence="2" type="ORF">KZZ10_12130</name>
</gene>
<dbReference type="EMBL" id="JAHXRI010000010">
    <property type="protein sequence ID" value="MBZ1351395.1"/>
    <property type="molecule type" value="Genomic_DNA"/>
</dbReference>
<proteinExistence type="inferred from homology"/>
<sequence>MIPTISAVIVGADRLGNIPNLLRDHNIAITHHISGRDPSHQKKTLQLPTGTQMVILLTDFLGHNVMKTFRNAAQRSGVRVVACRRSVCAMQQALEQCGLCGLARCDFGGRA</sequence>
<dbReference type="RefSeq" id="WP_259661798.1">
    <property type="nucleotide sequence ID" value="NZ_JAHXRI010000010.1"/>
</dbReference>
<reference evidence="2" key="1">
    <citation type="submission" date="2021-07" db="EMBL/GenBank/DDBJ databases">
        <title>New genus and species of the family Alcaligenaceae.</title>
        <authorList>
            <person name="Hahn M.W."/>
        </authorList>
    </citation>
    <scope>NUCLEOTIDE SEQUENCE</scope>
    <source>
        <strain evidence="2">LF4-65</strain>
    </source>
</reference>
<dbReference type="AlphaFoldDB" id="A0A953T3F7"/>
<accession>A0A953T3F7</accession>
<comment type="similarity">
    <text evidence="1">Belongs to the UPF0751 family.</text>
</comment>
<evidence type="ECO:0000313" key="2">
    <source>
        <dbReference type="EMBL" id="MBZ1351395.1"/>
    </source>
</evidence>
<evidence type="ECO:0000256" key="1">
    <source>
        <dbReference type="ARBA" id="ARBA00007189"/>
    </source>
</evidence>
<dbReference type="PIRSF" id="PIRSF020408">
    <property type="entry name" value="UCP020408"/>
    <property type="match status" value="1"/>
</dbReference>
<dbReference type="Pfam" id="PF10087">
    <property type="entry name" value="DUF2325"/>
    <property type="match status" value="1"/>
</dbReference>
<keyword evidence="3" id="KW-1185">Reference proteome</keyword>